<reference evidence="9" key="1">
    <citation type="journal article" date="2019" name="Int. J. Syst. Evol. Microbiol.">
        <title>The Global Catalogue of Microorganisms (GCM) 10K type strain sequencing project: providing services to taxonomists for standard genome sequencing and annotation.</title>
        <authorList>
            <consortium name="The Broad Institute Genomics Platform"/>
            <consortium name="The Broad Institute Genome Sequencing Center for Infectious Disease"/>
            <person name="Wu L."/>
            <person name="Ma J."/>
        </authorList>
    </citation>
    <scope>NUCLEOTIDE SEQUENCE [LARGE SCALE GENOMIC DNA]</scope>
    <source>
        <strain evidence="9">NCAIM B.02333</strain>
    </source>
</reference>
<dbReference type="PIRSF" id="PIRSF000538">
    <property type="entry name" value="GlpK"/>
    <property type="match status" value="1"/>
</dbReference>
<evidence type="ECO:0000256" key="1">
    <source>
        <dbReference type="ARBA" id="ARBA00009156"/>
    </source>
</evidence>
<feature type="domain" description="Carbohydrate kinase FGGY C-terminal" evidence="7">
    <location>
        <begin position="280"/>
        <end position="488"/>
    </location>
</feature>
<sequence length="544" mass="54954">MDAAAAAPSRSSEPAGAPSPLAGAQIVVGLDVGTTATKAVAVDLGSAWQHVAQRGYPLLQPEPGHAVQDPRAVLAAVDGALAETVAAVHRAGATVLAVSVSTAMHGLVALDEDGAPLTRLLTWADSRSAEQARGLRASGEAVALHRSSGTPVHPMSPMTKLLWFSAEDPALLRRARWWAGLKDLVLHHLTGRVVTELSSASASGLLDLSSRAWDPAVLDLVGVSAEQLPPVLPTTEVLGMAPAAAGRLGLRTGLPVVAGAGDGPLANLGSGAVAPGVAGLSLGTSGAVRAVVAEPHVDEGGRLFCYALTEDAWVVGGAVSNGGVVTKWAVDTFGRPPGAPGGGAGGTTGGRGVAGGTGEEEDSAEERVMDLAATAPPGCDGLVMLPYLLAERAPLWDPDLPGAYLGLRREHGPAHMVRAAVEGVAVQLAAVTREVDRVQPLHEVRATGGAFRSSLWLDVVAAALDRPLVVAAEAEGTAHGAVALALLALGRAEDLAGAVDLLDDHAPPVRPVQPDPALVAAHREVAARLPGLVTALRPVADLLG</sequence>
<dbReference type="InterPro" id="IPR018485">
    <property type="entry name" value="FGGY_C"/>
</dbReference>
<dbReference type="Pfam" id="PF00370">
    <property type="entry name" value="FGGY_N"/>
    <property type="match status" value="1"/>
</dbReference>
<dbReference type="EMBL" id="JBHRWW010000016">
    <property type="protein sequence ID" value="MFC3690108.1"/>
    <property type="molecule type" value="Genomic_DNA"/>
</dbReference>
<evidence type="ECO:0000259" key="6">
    <source>
        <dbReference type="Pfam" id="PF00370"/>
    </source>
</evidence>
<accession>A0ABV7WJQ8</accession>
<dbReference type="Proteomes" id="UP001595685">
    <property type="component" value="Unassembled WGS sequence"/>
</dbReference>
<dbReference type="Pfam" id="PF02782">
    <property type="entry name" value="FGGY_C"/>
    <property type="match status" value="1"/>
</dbReference>
<name>A0ABV7WJQ8_9MICO</name>
<feature type="domain" description="Carbohydrate kinase FGGY N-terminal" evidence="6">
    <location>
        <begin position="27"/>
        <end position="269"/>
    </location>
</feature>
<dbReference type="InterPro" id="IPR043129">
    <property type="entry name" value="ATPase_NBD"/>
</dbReference>
<evidence type="ECO:0000256" key="5">
    <source>
        <dbReference type="SAM" id="MobiDB-lite"/>
    </source>
</evidence>
<dbReference type="Gene3D" id="3.30.420.40">
    <property type="match status" value="2"/>
</dbReference>
<dbReference type="SUPFAM" id="SSF53067">
    <property type="entry name" value="Actin-like ATPase domain"/>
    <property type="match status" value="2"/>
</dbReference>
<proteinExistence type="inferred from homology"/>
<dbReference type="PANTHER" id="PTHR43095:SF2">
    <property type="entry name" value="GLUCONOKINASE"/>
    <property type="match status" value="1"/>
</dbReference>
<dbReference type="PROSITE" id="PS00445">
    <property type="entry name" value="FGGY_KINASES_2"/>
    <property type="match status" value="1"/>
</dbReference>
<evidence type="ECO:0000313" key="9">
    <source>
        <dbReference type="Proteomes" id="UP001595685"/>
    </source>
</evidence>
<keyword evidence="3 4" id="KW-0418">Kinase</keyword>
<dbReference type="InterPro" id="IPR050406">
    <property type="entry name" value="FGGY_Carb_Kinase"/>
</dbReference>
<dbReference type="EC" id="2.7.1.12" evidence="8"/>
<comment type="caution">
    <text evidence="8">The sequence shown here is derived from an EMBL/GenBank/DDBJ whole genome shotgun (WGS) entry which is preliminary data.</text>
</comment>
<evidence type="ECO:0000256" key="3">
    <source>
        <dbReference type="ARBA" id="ARBA00022777"/>
    </source>
</evidence>
<evidence type="ECO:0000313" key="8">
    <source>
        <dbReference type="EMBL" id="MFC3690108.1"/>
    </source>
</evidence>
<evidence type="ECO:0000256" key="2">
    <source>
        <dbReference type="ARBA" id="ARBA00022679"/>
    </source>
</evidence>
<dbReference type="GO" id="GO:0046316">
    <property type="term" value="F:gluconokinase activity"/>
    <property type="evidence" value="ECO:0007669"/>
    <property type="project" value="UniProtKB-EC"/>
</dbReference>
<evidence type="ECO:0000256" key="4">
    <source>
        <dbReference type="RuleBase" id="RU003733"/>
    </source>
</evidence>
<protein>
    <submittedName>
        <fullName evidence="8">Gluconokinase</fullName>
        <ecNumber evidence="8">2.7.1.12</ecNumber>
    </submittedName>
</protein>
<feature type="region of interest" description="Disordered" evidence="5">
    <location>
        <begin position="336"/>
        <end position="362"/>
    </location>
</feature>
<dbReference type="InterPro" id="IPR018483">
    <property type="entry name" value="Carb_kinase_FGGY_CS"/>
</dbReference>
<organism evidence="8 9">
    <name type="scientific">Aquipuribacter hungaricus</name>
    <dbReference type="NCBI Taxonomy" id="545624"/>
    <lineage>
        <taxon>Bacteria</taxon>
        <taxon>Bacillati</taxon>
        <taxon>Actinomycetota</taxon>
        <taxon>Actinomycetes</taxon>
        <taxon>Micrococcales</taxon>
        <taxon>Intrasporangiaceae</taxon>
        <taxon>Aquipuribacter</taxon>
    </lineage>
</organism>
<feature type="compositionally biased region" description="Gly residues" evidence="5">
    <location>
        <begin position="340"/>
        <end position="357"/>
    </location>
</feature>
<evidence type="ECO:0000259" key="7">
    <source>
        <dbReference type="Pfam" id="PF02782"/>
    </source>
</evidence>
<gene>
    <name evidence="8" type="ORF">ACFOLH_17310</name>
</gene>
<comment type="similarity">
    <text evidence="1 4">Belongs to the FGGY kinase family.</text>
</comment>
<dbReference type="InterPro" id="IPR018484">
    <property type="entry name" value="FGGY_N"/>
</dbReference>
<dbReference type="PANTHER" id="PTHR43095">
    <property type="entry name" value="SUGAR KINASE"/>
    <property type="match status" value="1"/>
</dbReference>
<dbReference type="RefSeq" id="WP_376984212.1">
    <property type="nucleotide sequence ID" value="NZ_JBHRWW010000016.1"/>
</dbReference>
<keyword evidence="9" id="KW-1185">Reference proteome</keyword>
<dbReference type="CDD" id="cd07770">
    <property type="entry name" value="ASKHA_NBD_FGGY_GntK"/>
    <property type="match status" value="1"/>
</dbReference>
<keyword evidence="2 4" id="KW-0808">Transferase</keyword>
<dbReference type="InterPro" id="IPR000577">
    <property type="entry name" value="Carb_kinase_FGGY"/>
</dbReference>